<accession>A0A0S2DF67</accession>
<dbReference type="PATRIC" id="fig|69.6.peg.1900"/>
<evidence type="ECO:0000313" key="1">
    <source>
        <dbReference type="EMBL" id="ALN57286.1"/>
    </source>
</evidence>
<dbReference type="KEGG" id="lez:GLE_1935"/>
<dbReference type="AlphaFoldDB" id="A0A0S2DF67"/>
<gene>
    <name evidence="1" type="ORF">GLE_1935</name>
</gene>
<dbReference type="EMBL" id="CP013140">
    <property type="protein sequence ID" value="ALN57286.1"/>
    <property type="molecule type" value="Genomic_DNA"/>
</dbReference>
<name>A0A0S2DF67_LYSEN</name>
<evidence type="ECO:0000313" key="2">
    <source>
        <dbReference type="Proteomes" id="UP000061569"/>
    </source>
</evidence>
<sequence length="44" mass="4877">MFYRLRGWCFWLKQVLVGLSVLILFVAVAKSLLGTFVCSSAVGP</sequence>
<protein>
    <submittedName>
        <fullName evidence="1">Uncharacterized protein</fullName>
    </submittedName>
</protein>
<reference evidence="1 2" key="1">
    <citation type="submission" date="2015-11" db="EMBL/GenBank/DDBJ databases">
        <title>Genome sequences of Lysobacter enzymogenes strain C3 and Lysobacter antibioticus ATCC 29479.</title>
        <authorList>
            <person name="Kobayashi D.Y."/>
        </authorList>
    </citation>
    <scope>NUCLEOTIDE SEQUENCE [LARGE SCALE GENOMIC DNA]</scope>
    <source>
        <strain evidence="1 2">C3</strain>
    </source>
</reference>
<dbReference type="Proteomes" id="UP000061569">
    <property type="component" value="Chromosome"/>
</dbReference>
<proteinExistence type="predicted"/>
<organism evidence="1 2">
    <name type="scientific">Lysobacter enzymogenes</name>
    <dbReference type="NCBI Taxonomy" id="69"/>
    <lineage>
        <taxon>Bacteria</taxon>
        <taxon>Pseudomonadati</taxon>
        <taxon>Pseudomonadota</taxon>
        <taxon>Gammaproteobacteria</taxon>
        <taxon>Lysobacterales</taxon>
        <taxon>Lysobacteraceae</taxon>
        <taxon>Lysobacter</taxon>
    </lineage>
</organism>